<protein>
    <submittedName>
        <fullName evidence="3">Pilus assembly protein</fullName>
    </submittedName>
</protein>
<sequence length="139" mass="14947">MIQVHQKTRKPGRRGAVIVEFAICAPVFFLVALTMFEFSWLNVIRHTADNAAYEAARVAMVPGATAPEAIAEAQRIMAVVGARGTQVTVDPPNLGPSATQVTVTVSVPIDGNMLVTPRFTGGRQIVTSSTLRTERAETR</sequence>
<keyword evidence="1" id="KW-0812">Transmembrane</keyword>
<dbReference type="Proteomes" id="UP001155241">
    <property type="component" value="Unassembled WGS sequence"/>
</dbReference>
<proteinExistence type="predicted"/>
<organism evidence="3 4">
    <name type="scientific">Aeoliella straminimaris</name>
    <dbReference type="NCBI Taxonomy" id="2954799"/>
    <lineage>
        <taxon>Bacteria</taxon>
        <taxon>Pseudomonadati</taxon>
        <taxon>Planctomycetota</taxon>
        <taxon>Planctomycetia</taxon>
        <taxon>Pirellulales</taxon>
        <taxon>Lacipirellulaceae</taxon>
        <taxon>Aeoliella</taxon>
    </lineage>
</organism>
<keyword evidence="1" id="KW-0472">Membrane</keyword>
<dbReference type="EMBL" id="JAMXLR010000051">
    <property type="protein sequence ID" value="MCO6045263.1"/>
    <property type="molecule type" value="Genomic_DNA"/>
</dbReference>
<dbReference type="Pfam" id="PF07811">
    <property type="entry name" value="TadE"/>
    <property type="match status" value="1"/>
</dbReference>
<feature type="domain" description="TadE-like" evidence="2">
    <location>
        <begin position="15"/>
        <end position="57"/>
    </location>
</feature>
<name>A0A9X2FBS4_9BACT</name>
<gene>
    <name evidence="3" type="ORF">NG895_15230</name>
</gene>
<feature type="transmembrane region" description="Helical" evidence="1">
    <location>
        <begin position="21"/>
        <end position="41"/>
    </location>
</feature>
<accession>A0A9X2FBS4</accession>
<evidence type="ECO:0000313" key="3">
    <source>
        <dbReference type="EMBL" id="MCO6045263.1"/>
    </source>
</evidence>
<comment type="caution">
    <text evidence="3">The sequence shown here is derived from an EMBL/GenBank/DDBJ whole genome shotgun (WGS) entry which is preliminary data.</text>
</comment>
<reference evidence="3" key="1">
    <citation type="submission" date="2022-06" db="EMBL/GenBank/DDBJ databases">
        <title>Aeoliella straminimaris, a novel planctomycete from sediments.</title>
        <authorList>
            <person name="Vitorino I.R."/>
            <person name="Lage O.M."/>
        </authorList>
    </citation>
    <scope>NUCLEOTIDE SEQUENCE</scope>
    <source>
        <strain evidence="3">ICT_H6.2</strain>
    </source>
</reference>
<evidence type="ECO:0000259" key="2">
    <source>
        <dbReference type="Pfam" id="PF07811"/>
    </source>
</evidence>
<dbReference type="InterPro" id="IPR012495">
    <property type="entry name" value="TadE-like_dom"/>
</dbReference>
<dbReference type="AlphaFoldDB" id="A0A9X2FBS4"/>
<keyword evidence="4" id="KW-1185">Reference proteome</keyword>
<keyword evidence="1" id="KW-1133">Transmembrane helix</keyword>
<evidence type="ECO:0000256" key="1">
    <source>
        <dbReference type="SAM" id="Phobius"/>
    </source>
</evidence>
<evidence type="ECO:0000313" key="4">
    <source>
        <dbReference type="Proteomes" id="UP001155241"/>
    </source>
</evidence>
<dbReference type="RefSeq" id="WP_252853374.1">
    <property type="nucleotide sequence ID" value="NZ_JAMXLR010000051.1"/>
</dbReference>